<protein>
    <submittedName>
        <fullName evidence="3">DUF2567 domain-containing protein</fullName>
    </submittedName>
</protein>
<keyword evidence="2" id="KW-1133">Transmembrane helix</keyword>
<organism evidence="3 4">
    <name type="scientific">Gordonia hydrophobica</name>
    <dbReference type="NCBI Taxonomy" id="40516"/>
    <lineage>
        <taxon>Bacteria</taxon>
        <taxon>Bacillati</taxon>
        <taxon>Actinomycetota</taxon>
        <taxon>Actinomycetes</taxon>
        <taxon>Mycobacteriales</taxon>
        <taxon>Gordoniaceae</taxon>
        <taxon>Gordonia</taxon>
    </lineage>
</organism>
<keyword evidence="2" id="KW-0812">Transmembrane</keyword>
<dbReference type="EMBL" id="CP136137">
    <property type="protein sequence ID" value="WYY06543.1"/>
    <property type="molecule type" value="Genomic_DNA"/>
</dbReference>
<evidence type="ECO:0000256" key="2">
    <source>
        <dbReference type="SAM" id="Phobius"/>
    </source>
</evidence>
<keyword evidence="4" id="KW-1185">Reference proteome</keyword>
<feature type="region of interest" description="Disordered" evidence="1">
    <location>
        <begin position="194"/>
        <end position="217"/>
    </location>
</feature>
<accession>A0ABZ2TYM4</accession>
<sequence length="217" mass="22269">MNMRRAVVVALSLLAAAVVVGGLWVWLAPTPNLVVEHGGAKRWATESDPAKLFGGIAVFALLSFGLGAAIGLGSWFGLRSTRGPAGLSFVTLMSLATSVVSLKIAETWAQAVHGELADHTVPGVYRGTVKLWLEGQVGPPWLLLVCAPAAAVLVYLVCVISSSHADLGVGDDVAESPIPVGAAQATADGFVAMDPAAPETGATPPITSADEEPRTRP</sequence>
<feature type="transmembrane region" description="Helical" evidence="2">
    <location>
        <begin position="85"/>
        <end position="105"/>
    </location>
</feature>
<dbReference type="InterPro" id="IPR021213">
    <property type="entry name" value="DUF2567"/>
</dbReference>
<evidence type="ECO:0000256" key="1">
    <source>
        <dbReference type="SAM" id="MobiDB-lite"/>
    </source>
</evidence>
<feature type="transmembrane region" description="Helical" evidence="2">
    <location>
        <begin position="52"/>
        <end position="78"/>
    </location>
</feature>
<name>A0ABZ2TYM4_9ACTN</name>
<gene>
    <name evidence="3" type="ORF">RVF87_15920</name>
</gene>
<dbReference type="Proteomes" id="UP001479933">
    <property type="component" value="Chromosome"/>
</dbReference>
<dbReference type="Pfam" id="PF10821">
    <property type="entry name" value="DUF2567"/>
    <property type="match status" value="1"/>
</dbReference>
<proteinExistence type="predicted"/>
<feature type="transmembrane region" description="Helical" evidence="2">
    <location>
        <begin position="141"/>
        <end position="160"/>
    </location>
</feature>
<dbReference type="RefSeq" id="WP_066162946.1">
    <property type="nucleotide sequence ID" value="NZ_CP136137.1"/>
</dbReference>
<keyword evidence="2" id="KW-0472">Membrane</keyword>
<reference evidence="3 4" key="1">
    <citation type="journal article" date="2023" name="Virus Evol.">
        <title>Computational host range prediction-The good, the bad, and the ugly.</title>
        <authorList>
            <person name="Howell A.A."/>
            <person name="Versoza C.J."/>
            <person name="Pfeifer S.P."/>
        </authorList>
    </citation>
    <scope>NUCLEOTIDE SEQUENCE [LARGE SCALE GENOMIC DNA]</scope>
    <source>
        <strain evidence="3 4">1610/1b</strain>
    </source>
</reference>
<evidence type="ECO:0000313" key="4">
    <source>
        <dbReference type="Proteomes" id="UP001479933"/>
    </source>
</evidence>
<evidence type="ECO:0000313" key="3">
    <source>
        <dbReference type="EMBL" id="WYY06543.1"/>
    </source>
</evidence>